<organism evidence="1">
    <name type="scientific">Pseudo-nitzschia australis</name>
    <dbReference type="NCBI Taxonomy" id="44445"/>
    <lineage>
        <taxon>Eukaryota</taxon>
        <taxon>Sar</taxon>
        <taxon>Stramenopiles</taxon>
        <taxon>Ochrophyta</taxon>
        <taxon>Bacillariophyta</taxon>
        <taxon>Bacillariophyceae</taxon>
        <taxon>Bacillariophycidae</taxon>
        <taxon>Bacillariales</taxon>
        <taxon>Bacillariaceae</taxon>
        <taxon>Pseudo-nitzschia</taxon>
    </lineage>
</organism>
<reference evidence="1" key="1">
    <citation type="submission" date="2021-01" db="EMBL/GenBank/DDBJ databases">
        <authorList>
            <person name="Corre E."/>
            <person name="Pelletier E."/>
            <person name="Niang G."/>
            <person name="Scheremetjew M."/>
            <person name="Finn R."/>
            <person name="Kale V."/>
            <person name="Holt S."/>
            <person name="Cochrane G."/>
            <person name="Meng A."/>
            <person name="Brown T."/>
            <person name="Cohen L."/>
        </authorList>
    </citation>
    <scope>NUCLEOTIDE SEQUENCE</scope>
    <source>
        <strain evidence="1">10249 10 AB</strain>
    </source>
</reference>
<proteinExistence type="predicted"/>
<evidence type="ECO:0000313" key="1">
    <source>
        <dbReference type="EMBL" id="CAE0709540.1"/>
    </source>
</evidence>
<sequence length="138" mass="15675">MIREYYPRDPVTGEAYYPPPFSEASTTYPLEFVNLAGESCKKEIEKHPEAGKLECFEQHSGNITMYPDYLEVGHGSPHYCTKAGKKADVNNDWCPYIFFGPNRGKYRHPHIAFAAFETYIANLVIPAKCGTTWDDSNL</sequence>
<gene>
    <name evidence="1" type="ORF">PAUS00366_LOCUS2260</name>
</gene>
<dbReference type="AlphaFoldDB" id="A0A7S4EFS1"/>
<dbReference type="EMBL" id="HBIX01002981">
    <property type="protein sequence ID" value="CAE0709540.1"/>
    <property type="molecule type" value="Transcribed_RNA"/>
</dbReference>
<protein>
    <submittedName>
        <fullName evidence="1">Uncharacterized protein</fullName>
    </submittedName>
</protein>
<accession>A0A7S4EFS1</accession>
<name>A0A7S4EFS1_9STRA</name>